<feature type="compositionally biased region" description="Basic and acidic residues" evidence="1">
    <location>
        <begin position="31"/>
        <end position="42"/>
    </location>
</feature>
<name>A0AAN5CCJ6_9BILA</name>
<evidence type="ECO:0000313" key="2">
    <source>
        <dbReference type="EMBL" id="GMR37459.1"/>
    </source>
</evidence>
<organism evidence="2 3">
    <name type="scientific">Pristionchus mayeri</name>
    <dbReference type="NCBI Taxonomy" id="1317129"/>
    <lineage>
        <taxon>Eukaryota</taxon>
        <taxon>Metazoa</taxon>
        <taxon>Ecdysozoa</taxon>
        <taxon>Nematoda</taxon>
        <taxon>Chromadorea</taxon>
        <taxon>Rhabditida</taxon>
        <taxon>Rhabditina</taxon>
        <taxon>Diplogasteromorpha</taxon>
        <taxon>Diplogasteroidea</taxon>
        <taxon>Neodiplogasteridae</taxon>
        <taxon>Pristionchus</taxon>
    </lineage>
</organism>
<reference evidence="3" key="1">
    <citation type="submission" date="2022-10" db="EMBL/GenBank/DDBJ databases">
        <title>Genome assembly of Pristionchus species.</title>
        <authorList>
            <person name="Yoshida K."/>
            <person name="Sommer R.J."/>
        </authorList>
    </citation>
    <scope>NUCLEOTIDE SEQUENCE [LARGE SCALE GENOMIC DNA]</scope>
    <source>
        <strain evidence="3">RS5460</strain>
    </source>
</reference>
<accession>A0AAN5CCJ6</accession>
<evidence type="ECO:0000256" key="1">
    <source>
        <dbReference type="SAM" id="MobiDB-lite"/>
    </source>
</evidence>
<feature type="non-terminal residue" evidence="2">
    <location>
        <position position="1"/>
    </location>
</feature>
<feature type="non-terminal residue" evidence="2">
    <location>
        <position position="194"/>
    </location>
</feature>
<proteinExistence type="predicted"/>
<dbReference type="AlphaFoldDB" id="A0AAN5CCJ6"/>
<feature type="region of interest" description="Disordered" evidence="1">
    <location>
        <begin position="1"/>
        <end position="104"/>
    </location>
</feature>
<comment type="caution">
    <text evidence="2">The sequence shown here is derived from an EMBL/GenBank/DDBJ whole genome shotgun (WGS) entry which is preliminary data.</text>
</comment>
<gene>
    <name evidence="2" type="ORF">PMAYCL1PPCAC_07654</name>
</gene>
<dbReference type="Proteomes" id="UP001328107">
    <property type="component" value="Unassembled WGS sequence"/>
</dbReference>
<feature type="compositionally biased region" description="Basic residues" evidence="1">
    <location>
        <begin position="92"/>
        <end position="104"/>
    </location>
</feature>
<dbReference type="EMBL" id="BTRK01000002">
    <property type="protein sequence ID" value="GMR37459.1"/>
    <property type="molecule type" value="Genomic_DNA"/>
</dbReference>
<sequence length="194" mass="20870">QSSGLKSGKPKGVQGGPVLPHSTPPPVQSSGEEKPSSKRPADPPKVAPETTAVAAPGKKKNGELPPSSSISHAAVRRGASSAKLAKSLSKAKEKKKLLLKTPKRGARSRCDSLEVFTCDDGGNNHDEEPTQITIEGNSNRSDVYKVDKTAQTKDETWSLLTCEDEWDFEQDPKKHVMGNVDEVMADLIATDEDW</sequence>
<protein>
    <submittedName>
        <fullName evidence="2">Uncharacterized protein</fullName>
    </submittedName>
</protein>
<keyword evidence="3" id="KW-1185">Reference proteome</keyword>
<feature type="compositionally biased region" description="Low complexity" evidence="1">
    <location>
        <begin position="79"/>
        <end position="88"/>
    </location>
</feature>
<evidence type="ECO:0000313" key="3">
    <source>
        <dbReference type="Proteomes" id="UP001328107"/>
    </source>
</evidence>